<name>A0A218X5K5_PUNGR</name>
<proteinExistence type="predicted"/>
<dbReference type="Proteomes" id="UP000197138">
    <property type="component" value="Unassembled WGS sequence"/>
</dbReference>
<evidence type="ECO:0000313" key="1">
    <source>
        <dbReference type="EMBL" id="OWM80214.1"/>
    </source>
</evidence>
<dbReference type="EMBL" id="MTKT01002254">
    <property type="protein sequence ID" value="OWM80214.1"/>
    <property type="molecule type" value="Genomic_DNA"/>
</dbReference>
<evidence type="ECO:0000313" key="2">
    <source>
        <dbReference type="Proteomes" id="UP000197138"/>
    </source>
</evidence>
<sequence>MQRWRGRRIHIFRDLGRWNPRASSSAMLVAIWLTVPSSAVMRARSSVAAEVNETGGRSAPEDIGGGSYVGRAPEYVGSTPAGVRGGEACVSDG</sequence>
<gene>
    <name evidence="1" type="ORF">CDL15_Pgr012345</name>
</gene>
<comment type="caution">
    <text evidence="1">The sequence shown here is derived from an EMBL/GenBank/DDBJ whole genome shotgun (WGS) entry which is preliminary data.</text>
</comment>
<organism evidence="1 2">
    <name type="scientific">Punica granatum</name>
    <name type="common">Pomegranate</name>
    <dbReference type="NCBI Taxonomy" id="22663"/>
    <lineage>
        <taxon>Eukaryota</taxon>
        <taxon>Viridiplantae</taxon>
        <taxon>Streptophyta</taxon>
        <taxon>Embryophyta</taxon>
        <taxon>Tracheophyta</taxon>
        <taxon>Spermatophyta</taxon>
        <taxon>Magnoliopsida</taxon>
        <taxon>eudicotyledons</taxon>
        <taxon>Gunneridae</taxon>
        <taxon>Pentapetalae</taxon>
        <taxon>rosids</taxon>
        <taxon>malvids</taxon>
        <taxon>Myrtales</taxon>
        <taxon>Lythraceae</taxon>
        <taxon>Punica</taxon>
    </lineage>
</organism>
<reference evidence="2" key="1">
    <citation type="journal article" date="2017" name="Plant J.">
        <title>The pomegranate (Punica granatum L.) genome and the genomics of punicalagin biosynthesis.</title>
        <authorList>
            <person name="Qin G."/>
            <person name="Xu C."/>
            <person name="Ming R."/>
            <person name="Tang H."/>
            <person name="Guyot R."/>
            <person name="Kramer E.M."/>
            <person name="Hu Y."/>
            <person name="Yi X."/>
            <person name="Qi Y."/>
            <person name="Xu X."/>
            <person name="Gao Z."/>
            <person name="Pan H."/>
            <person name="Jian J."/>
            <person name="Tian Y."/>
            <person name="Yue Z."/>
            <person name="Xu Y."/>
        </authorList>
    </citation>
    <scope>NUCLEOTIDE SEQUENCE [LARGE SCALE GENOMIC DNA]</scope>
    <source>
        <strain evidence="2">cv. Dabenzi</strain>
    </source>
</reference>
<dbReference type="AlphaFoldDB" id="A0A218X5K5"/>
<protein>
    <submittedName>
        <fullName evidence="1">Uncharacterized protein</fullName>
    </submittedName>
</protein>
<accession>A0A218X5K5</accession>